<dbReference type="AlphaFoldDB" id="A0A1M6FN92"/>
<dbReference type="InterPro" id="IPR025668">
    <property type="entry name" value="Tnp_DDE_dom"/>
</dbReference>
<name>A0A1M6FN92_9ACTN</name>
<dbReference type="EMBL" id="FQZG01000022">
    <property type="protein sequence ID" value="SHI99135.1"/>
    <property type="molecule type" value="Genomic_DNA"/>
</dbReference>
<feature type="region of interest" description="Disordered" evidence="1">
    <location>
        <begin position="89"/>
        <end position="147"/>
    </location>
</feature>
<dbReference type="Pfam" id="PF13701">
    <property type="entry name" value="DDE_Tnp_1_4"/>
    <property type="match status" value="1"/>
</dbReference>
<evidence type="ECO:0000313" key="4">
    <source>
        <dbReference type="Proteomes" id="UP000184512"/>
    </source>
</evidence>
<feature type="domain" description="Transposase DDE" evidence="2">
    <location>
        <begin position="2"/>
        <end position="90"/>
    </location>
</feature>
<feature type="compositionally biased region" description="Polar residues" evidence="1">
    <location>
        <begin position="134"/>
        <end position="147"/>
    </location>
</feature>
<evidence type="ECO:0000256" key="1">
    <source>
        <dbReference type="SAM" id="MobiDB-lite"/>
    </source>
</evidence>
<evidence type="ECO:0000259" key="2">
    <source>
        <dbReference type="Pfam" id="PF13701"/>
    </source>
</evidence>
<organism evidence="3 4">
    <name type="scientific">Tessaracoccus bendigoensis DSM 12906</name>
    <dbReference type="NCBI Taxonomy" id="1123357"/>
    <lineage>
        <taxon>Bacteria</taxon>
        <taxon>Bacillati</taxon>
        <taxon>Actinomycetota</taxon>
        <taxon>Actinomycetes</taxon>
        <taxon>Propionibacteriales</taxon>
        <taxon>Propionibacteriaceae</taxon>
        <taxon>Tessaracoccus</taxon>
    </lineage>
</organism>
<accession>A0A1M6FN92</accession>
<dbReference type="Proteomes" id="UP000184512">
    <property type="component" value="Unassembled WGS sequence"/>
</dbReference>
<proteinExistence type="predicted"/>
<gene>
    <name evidence="3" type="ORF">SAMN02745244_01488</name>
</gene>
<evidence type="ECO:0000313" key="3">
    <source>
        <dbReference type="EMBL" id="SHI99135.1"/>
    </source>
</evidence>
<dbReference type="STRING" id="1123357.SAMN02745244_01488"/>
<sequence length="147" mass="16198">MGAQKLPTADKDRNAAWLQLAALAVTLTAWLRHLALDGELAIAEPKTLRFRLFAVPARIARHARSRILKIPDDWAWAKDLVTARNRIWSLQPDTPRPTKGHADPAASGSGSHPGTRTRRTRPPHGSGLPWVSQPGDQTQHTPVNHRG</sequence>
<keyword evidence="4" id="KW-1185">Reference proteome</keyword>
<reference evidence="3 4" key="1">
    <citation type="submission" date="2016-11" db="EMBL/GenBank/DDBJ databases">
        <authorList>
            <person name="Jaros S."/>
            <person name="Januszkiewicz K."/>
            <person name="Wedrychowicz H."/>
        </authorList>
    </citation>
    <scope>NUCLEOTIDE SEQUENCE [LARGE SCALE GENOMIC DNA]</scope>
    <source>
        <strain evidence="3 4">DSM 12906</strain>
    </source>
</reference>
<dbReference type="OrthoDB" id="3718343at2"/>
<protein>
    <recommendedName>
        <fullName evidence="2">Transposase DDE domain-containing protein</fullName>
    </recommendedName>
</protein>